<keyword evidence="2" id="KW-0812">Transmembrane</keyword>
<dbReference type="RefSeq" id="XP_010909000.1">
    <property type="nucleotide sequence ID" value="XM_010910698.3"/>
</dbReference>
<keyword evidence="9" id="KW-1185">Reference proteome</keyword>
<dbReference type="Proteomes" id="UP000504607">
    <property type="component" value="Unplaced"/>
</dbReference>
<feature type="coiled-coil region" evidence="7">
    <location>
        <begin position="307"/>
        <end position="384"/>
    </location>
</feature>
<evidence type="ECO:0000256" key="3">
    <source>
        <dbReference type="ARBA" id="ARBA00022989"/>
    </source>
</evidence>
<organism evidence="9 10">
    <name type="scientific">Elaeis guineensis var. tenera</name>
    <name type="common">Oil palm</name>
    <dbReference type="NCBI Taxonomy" id="51953"/>
    <lineage>
        <taxon>Eukaryota</taxon>
        <taxon>Viridiplantae</taxon>
        <taxon>Streptophyta</taxon>
        <taxon>Embryophyta</taxon>
        <taxon>Tracheophyta</taxon>
        <taxon>Spermatophyta</taxon>
        <taxon>Magnoliopsida</taxon>
        <taxon>Liliopsida</taxon>
        <taxon>Arecaceae</taxon>
        <taxon>Arecoideae</taxon>
        <taxon>Cocoseae</taxon>
        <taxon>Elaeidinae</taxon>
        <taxon>Elaeis</taxon>
    </lineage>
</organism>
<evidence type="ECO:0000256" key="6">
    <source>
        <dbReference type="ARBA" id="ARBA00023136"/>
    </source>
</evidence>
<keyword evidence="4" id="KW-0333">Golgi apparatus</keyword>
<dbReference type="PANTHER" id="PTHR13815:SF5">
    <property type="entry name" value="GOLGIN CANDIDATE 2"/>
    <property type="match status" value="1"/>
</dbReference>
<proteinExistence type="predicted"/>
<feature type="compositionally biased region" description="Basic and acidic residues" evidence="8">
    <location>
        <begin position="153"/>
        <end position="164"/>
    </location>
</feature>
<dbReference type="InterPro" id="IPR019177">
    <property type="entry name" value="Golgin_subfamily_A_member_5"/>
</dbReference>
<feature type="compositionally biased region" description="Low complexity" evidence="8">
    <location>
        <begin position="267"/>
        <end position="276"/>
    </location>
</feature>
<sequence length="653" mass="72110">MAGWISSKLKVAETFLQQIDQQAAESLGKNVGPRSPSKAPGSSDEIPKRTDSALPLKYQLPKKSPPPPDIGHPRGKRLAAAQPPSPATDPDPAIADGDWTELLGSPKPASAAARPDGGTTKKPMARKGSRSAQKLGTRPNFAVPEGELVIKGPSREEEREREPPSSEVPSSRGSSDSRQGTPSPEESIKGGPGSRLSQLEIHRGDVRTLGLREMDSPSRDDKEVVGGDGRKSSGIAEGAHPNVPVPRNSDTPDNSRSFLGSSDESESGSNSSSTSDSENESKRRAERRRRRQQMLAEKMKAIAAEAIKERENIVARLEGEKQSLEKILVEREKKQAEEASELQMSMIETLEAVEKEKEKHNSTRMEALARLAKLEATNADLARSLATNQWNLEMEVNRVAELWQQIELKELTQEEYKRKMSKTHQVASTLDETDSLRRSQLEQEMLGAEFSFICDKIVKLKAMAKKLEDNIEITRREMLHPTEVEVELKKRLDQLTDRLIQKQTQVESLSSEKATLMLRMEMVSKLLDESGLSLQANDFADYLETGLANLSARVDIEAGTWQLSSSVLNPALHDRMRTGQQQLGSVLRQLDAIFSAGVVCLRRNPKAQIWSLLYLLCLHLWVMYILTSHSPVSDSARPGAVFSLEAINKTSGS</sequence>
<dbReference type="InParanoid" id="A0A6I9QIK1"/>
<dbReference type="OrthoDB" id="248903at2759"/>
<dbReference type="GO" id="GO:0000139">
    <property type="term" value="C:Golgi membrane"/>
    <property type="evidence" value="ECO:0007669"/>
    <property type="project" value="UniProtKB-SubCell"/>
</dbReference>
<gene>
    <name evidence="10" type="primary">LOC105035224</name>
</gene>
<keyword evidence="6" id="KW-0472">Membrane</keyword>
<comment type="subcellular location">
    <subcellularLocation>
        <location evidence="1">Golgi apparatus membrane</location>
    </subcellularLocation>
</comment>
<evidence type="ECO:0000256" key="4">
    <source>
        <dbReference type="ARBA" id="ARBA00023034"/>
    </source>
</evidence>
<reference evidence="10" key="1">
    <citation type="submission" date="2025-08" db="UniProtKB">
        <authorList>
            <consortium name="RefSeq"/>
        </authorList>
    </citation>
    <scope>IDENTIFICATION</scope>
</reference>
<feature type="compositionally biased region" description="Polar residues" evidence="8">
    <location>
        <begin position="248"/>
        <end position="259"/>
    </location>
</feature>
<evidence type="ECO:0000256" key="5">
    <source>
        <dbReference type="ARBA" id="ARBA00023054"/>
    </source>
</evidence>
<dbReference type="Pfam" id="PF09787">
    <property type="entry name" value="Golgin_A5"/>
    <property type="match status" value="1"/>
</dbReference>
<feature type="coiled-coil region" evidence="7">
    <location>
        <begin position="457"/>
        <end position="512"/>
    </location>
</feature>
<protein>
    <submittedName>
        <fullName evidence="10">Golgin candidate 2 isoform X1</fullName>
    </submittedName>
</protein>
<feature type="region of interest" description="Disordered" evidence="8">
    <location>
        <begin position="25"/>
        <end position="294"/>
    </location>
</feature>
<dbReference type="PANTHER" id="PTHR13815">
    <property type="entry name" value="GOLGIN-84"/>
    <property type="match status" value="1"/>
</dbReference>
<dbReference type="GeneID" id="105035224"/>
<accession>A0A6I9QIK1</accession>
<dbReference type="FunCoup" id="A0A6I9QIK1">
    <property type="interactions" value="887"/>
</dbReference>
<evidence type="ECO:0000256" key="1">
    <source>
        <dbReference type="ARBA" id="ARBA00004394"/>
    </source>
</evidence>
<keyword evidence="3" id="KW-1133">Transmembrane helix</keyword>
<name>A0A6I9QIK1_ELAGV</name>
<feature type="compositionally biased region" description="Basic and acidic residues" evidence="8">
    <location>
        <begin position="200"/>
        <end position="231"/>
    </location>
</feature>
<dbReference type="GO" id="GO:0000301">
    <property type="term" value="P:retrograde transport, vesicle recycling within Golgi"/>
    <property type="evidence" value="ECO:0007669"/>
    <property type="project" value="TreeGrafter"/>
</dbReference>
<dbReference type="KEGG" id="egu:105035224"/>
<feature type="compositionally biased region" description="Low complexity" evidence="8">
    <location>
        <begin position="165"/>
        <end position="178"/>
    </location>
</feature>
<dbReference type="GO" id="GO:0031985">
    <property type="term" value="C:Golgi cisterna"/>
    <property type="evidence" value="ECO:0007669"/>
    <property type="project" value="TreeGrafter"/>
</dbReference>
<dbReference type="AlphaFoldDB" id="A0A6I9QIK1"/>
<evidence type="ECO:0000256" key="8">
    <source>
        <dbReference type="SAM" id="MobiDB-lite"/>
    </source>
</evidence>
<keyword evidence="5 7" id="KW-0175">Coiled coil</keyword>
<dbReference type="GO" id="GO:0007030">
    <property type="term" value="P:Golgi organization"/>
    <property type="evidence" value="ECO:0007669"/>
    <property type="project" value="InterPro"/>
</dbReference>
<evidence type="ECO:0000313" key="9">
    <source>
        <dbReference type="Proteomes" id="UP000504607"/>
    </source>
</evidence>
<evidence type="ECO:0000313" key="10">
    <source>
        <dbReference type="RefSeq" id="XP_010909000.1"/>
    </source>
</evidence>
<evidence type="ECO:0000256" key="7">
    <source>
        <dbReference type="SAM" id="Coils"/>
    </source>
</evidence>
<evidence type="ECO:0000256" key="2">
    <source>
        <dbReference type="ARBA" id="ARBA00022692"/>
    </source>
</evidence>